<dbReference type="SMART" id="SM01002">
    <property type="entry name" value="AlaDh_PNT_C"/>
    <property type="match status" value="1"/>
</dbReference>
<gene>
    <name evidence="4" type="ORF">O4220_10695</name>
</gene>
<dbReference type="CDD" id="cd12181">
    <property type="entry name" value="ceo_syn"/>
    <property type="match status" value="1"/>
</dbReference>
<keyword evidence="5" id="KW-1185">Reference proteome</keyword>
<organism evidence="4 5">
    <name type="scientific">Rhodococcus ruber</name>
    <dbReference type="NCBI Taxonomy" id="1830"/>
    <lineage>
        <taxon>Bacteria</taxon>
        <taxon>Bacillati</taxon>
        <taxon>Actinomycetota</taxon>
        <taxon>Actinomycetes</taxon>
        <taxon>Mycobacteriales</taxon>
        <taxon>Nocardiaceae</taxon>
        <taxon>Rhodococcus</taxon>
    </lineage>
</organism>
<dbReference type="InterPro" id="IPR046951">
    <property type="entry name" value="CEOS"/>
</dbReference>
<dbReference type="PANTHER" id="PTHR42795:SF1">
    <property type="entry name" value="ALANINE DEHYDROGENASE"/>
    <property type="match status" value="1"/>
</dbReference>
<dbReference type="PANTHER" id="PTHR42795">
    <property type="entry name" value="ALANINE DEHYDROGENASE"/>
    <property type="match status" value="1"/>
</dbReference>
<dbReference type="RefSeq" id="WP_269603960.1">
    <property type="nucleotide sequence ID" value="NZ_JAPWIJ010000004.1"/>
</dbReference>
<evidence type="ECO:0000313" key="5">
    <source>
        <dbReference type="Proteomes" id="UP001081071"/>
    </source>
</evidence>
<protein>
    <submittedName>
        <fullName evidence="4">N(5)-(Carboxyethyl)ornithine synthase</fullName>
    </submittedName>
</protein>
<evidence type="ECO:0000256" key="1">
    <source>
        <dbReference type="ARBA" id="ARBA00023002"/>
    </source>
</evidence>
<dbReference type="Gene3D" id="3.40.50.720">
    <property type="entry name" value="NAD(P)-binding Rossmann-like Domain"/>
    <property type="match status" value="2"/>
</dbReference>
<dbReference type="SMART" id="SM01003">
    <property type="entry name" value="AlaDh_PNT_N"/>
    <property type="match status" value="1"/>
</dbReference>
<evidence type="ECO:0000259" key="3">
    <source>
        <dbReference type="SMART" id="SM01003"/>
    </source>
</evidence>
<dbReference type="InterPro" id="IPR036291">
    <property type="entry name" value="NAD(P)-bd_dom_sf"/>
</dbReference>
<comment type="caution">
    <text evidence="4">The sequence shown here is derived from an EMBL/GenBank/DDBJ whole genome shotgun (WGS) entry which is preliminary data.</text>
</comment>
<dbReference type="InterPro" id="IPR007698">
    <property type="entry name" value="AlaDH/PNT_NAD(H)-bd"/>
</dbReference>
<feature type="domain" description="Alanine dehydrogenase/pyridine nucleotide transhydrogenase NAD(H)-binding" evidence="2">
    <location>
        <begin position="147"/>
        <end position="309"/>
    </location>
</feature>
<feature type="domain" description="Alanine dehydrogenase/pyridine nucleotide transhydrogenase N-terminal" evidence="3">
    <location>
        <begin position="7"/>
        <end position="144"/>
    </location>
</feature>
<accession>A0ABT4MGX1</accession>
<dbReference type="Proteomes" id="UP001081071">
    <property type="component" value="Unassembled WGS sequence"/>
</dbReference>
<dbReference type="InterPro" id="IPR007886">
    <property type="entry name" value="AlaDH/PNT_N"/>
</dbReference>
<evidence type="ECO:0000259" key="2">
    <source>
        <dbReference type="SMART" id="SM01002"/>
    </source>
</evidence>
<proteinExistence type="predicted"/>
<name>A0ABT4MGX1_9NOCA</name>
<dbReference type="Pfam" id="PF05222">
    <property type="entry name" value="AlaDh_PNT_N"/>
    <property type="match status" value="1"/>
</dbReference>
<dbReference type="Pfam" id="PF01262">
    <property type="entry name" value="AlaDh_PNT_C"/>
    <property type="match status" value="1"/>
</dbReference>
<reference evidence="4" key="1">
    <citation type="submission" date="2022-12" db="EMBL/GenBank/DDBJ databases">
        <authorList>
            <person name="Krivoruchko A.V."/>
            <person name="Elkin A."/>
        </authorList>
    </citation>
    <scope>NUCLEOTIDE SEQUENCE</scope>
    <source>
        <strain evidence="4">IEGM 1391</strain>
    </source>
</reference>
<keyword evidence="1" id="KW-0560">Oxidoreductase</keyword>
<evidence type="ECO:0000313" key="4">
    <source>
        <dbReference type="EMBL" id="MCZ4518986.1"/>
    </source>
</evidence>
<dbReference type="SUPFAM" id="SSF52283">
    <property type="entry name" value="Formate/glycerate dehydrogenase catalytic domain-like"/>
    <property type="match status" value="1"/>
</dbReference>
<dbReference type="SUPFAM" id="SSF51735">
    <property type="entry name" value="NAD(P)-binding Rossmann-fold domains"/>
    <property type="match status" value="1"/>
</dbReference>
<dbReference type="EMBL" id="JAPWIJ010000004">
    <property type="protein sequence ID" value="MCZ4518986.1"/>
    <property type="molecule type" value="Genomic_DNA"/>
</dbReference>
<sequence>MHQLTLGVLSRSRKPDERRLPIHPLHFDRIDADIRARMFVESGYGEPFGISDEHLAGQVAGIRTREQLIAECDVILLPKPQAEDLSELRPGQTLWGWPHCVQDQKLTQIAVDRKLTLIAFEAMNHWTQDGWFNLHVFHKNNELAGYCSVLHALQLIGSTGDYGRRLRAAVIGFGATARGAVTALSAHGIHDVDVLTQRGVTAVSSPIHSANIVNFDLDDADPRQSRALTPDGRVPLSQFLADHDVIVNCVLQDTNAPLTFLTNDDLPTLAPGTLVVDVSCDEGMGFEWAKPTSFADPMFTVGDNVRYYAVDHSPSYLWNSATWEISESLLPYLRIVLDGPSGWSADSTIERSIEIRSGVIVNPNILAFQHRSAEYPHTAA</sequence>